<feature type="domain" description="PiggyBac transposable element-derived protein" evidence="1">
    <location>
        <begin position="1"/>
        <end position="115"/>
    </location>
</feature>
<dbReference type="Proteomes" id="UP001187531">
    <property type="component" value="Unassembled WGS sequence"/>
</dbReference>
<proteinExistence type="predicted"/>
<organism evidence="2 3">
    <name type="scientific">Artemia franciscana</name>
    <name type="common">Brine shrimp</name>
    <name type="synonym">Artemia sanfranciscana</name>
    <dbReference type="NCBI Taxonomy" id="6661"/>
    <lineage>
        <taxon>Eukaryota</taxon>
        <taxon>Metazoa</taxon>
        <taxon>Ecdysozoa</taxon>
        <taxon>Arthropoda</taxon>
        <taxon>Crustacea</taxon>
        <taxon>Branchiopoda</taxon>
        <taxon>Anostraca</taxon>
        <taxon>Artemiidae</taxon>
        <taxon>Artemia</taxon>
    </lineage>
</organism>
<accession>A0AA88LGL1</accession>
<dbReference type="PANTHER" id="PTHR47272:SF1">
    <property type="entry name" value="PIGGYBAC TRANSPOSABLE ELEMENT-DERIVED PROTEIN 3-LIKE"/>
    <property type="match status" value="1"/>
</dbReference>
<comment type="caution">
    <text evidence="2">The sequence shown here is derived from an EMBL/GenBank/DDBJ whole genome shotgun (WGS) entry which is preliminary data.</text>
</comment>
<reference evidence="2" key="1">
    <citation type="submission" date="2023-07" db="EMBL/GenBank/DDBJ databases">
        <title>Chromosome-level genome assembly of Artemia franciscana.</title>
        <authorList>
            <person name="Jo E."/>
        </authorList>
    </citation>
    <scope>NUCLEOTIDE SEQUENCE</scope>
    <source>
        <tissue evidence="2">Whole body</tissue>
    </source>
</reference>
<gene>
    <name evidence="2" type="ORF">QYM36_002087</name>
</gene>
<sequence>MGIIGLSSYKLYWEKELNYTLISGKMSRDRFTLIQRYLHFNENSKCKPKTDPGHDHLLKVRPIVDMLRENLMRTEPEERHSIDEQIIPFKGRSVMRLYLPSKPHKWGSKYLLELEVVGACMTLKFAKAEKL</sequence>
<name>A0AA88LGL1_ARTSF</name>
<evidence type="ECO:0000313" key="2">
    <source>
        <dbReference type="EMBL" id="KAK2723626.1"/>
    </source>
</evidence>
<protein>
    <recommendedName>
        <fullName evidence="1">PiggyBac transposable element-derived protein domain-containing protein</fullName>
    </recommendedName>
</protein>
<dbReference type="EMBL" id="JAVRJZ010000004">
    <property type="protein sequence ID" value="KAK2723626.1"/>
    <property type="molecule type" value="Genomic_DNA"/>
</dbReference>
<evidence type="ECO:0000313" key="3">
    <source>
        <dbReference type="Proteomes" id="UP001187531"/>
    </source>
</evidence>
<dbReference type="Pfam" id="PF13843">
    <property type="entry name" value="DDE_Tnp_1_7"/>
    <property type="match status" value="1"/>
</dbReference>
<evidence type="ECO:0000259" key="1">
    <source>
        <dbReference type="Pfam" id="PF13843"/>
    </source>
</evidence>
<dbReference type="InterPro" id="IPR029526">
    <property type="entry name" value="PGBD"/>
</dbReference>
<dbReference type="PANTHER" id="PTHR47272">
    <property type="entry name" value="DDE_TNP_1_7 DOMAIN-CONTAINING PROTEIN"/>
    <property type="match status" value="1"/>
</dbReference>
<dbReference type="AlphaFoldDB" id="A0AA88LGL1"/>
<keyword evidence="3" id="KW-1185">Reference proteome</keyword>